<dbReference type="AlphaFoldDB" id="A0A0D1YIH5"/>
<dbReference type="InterPro" id="IPR001841">
    <property type="entry name" value="Znf_RING"/>
</dbReference>
<dbReference type="STRING" id="253628.A0A0D1YIH5"/>
<evidence type="ECO:0000259" key="3">
    <source>
        <dbReference type="PROSITE" id="PS50089"/>
    </source>
</evidence>
<dbReference type="VEuPathDB" id="FungiDB:PV09_07844"/>
<keyword evidence="1" id="KW-0862">Zinc</keyword>
<name>A0A0D1YIH5_9PEZI</name>
<dbReference type="InterPro" id="IPR047126">
    <property type="entry name" value="RNF141-like"/>
</dbReference>
<keyword evidence="5" id="KW-1185">Reference proteome</keyword>
<feature type="region of interest" description="Disordered" evidence="2">
    <location>
        <begin position="314"/>
        <end position="362"/>
    </location>
</feature>
<protein>
    <recommendedName>
        <fullName evidence="3">RING-type domain-containing protein</fullName>
    </recommendedName>
</protein>
<dbReference type="GO" id="GO:0051865">
    <property type="term" value="P:protein autoubiquitination"/>
    <property type="evidence" value="ECO:0007669"/>
    <property type="project" value="TreeGrafter"/>
</dbReference>
<dbReference type="EMBL" id="KN847561">
    <property type="protein sequence ID" value="KIW00657.1"/>
    <property type="molecule type" value="Genomic_DNA"/>
</dbReference>
<dbReference type="OrthoDB" id="1711136at2759"/>
<gene>
    <name evidence="4" type="ORF">PV09_07844</name>
</gene>
<dbReference type="Proteomes" id="UP000053259">
    <property type="component" value="Unassembled WGS sequence"/>
</dbReference>
<dbReference type="RefSeq" id="XP_016210526.1">
    <property type="nucleotide sequence ID" value="XM_016361666.1"/>
</dbReference>
<dbReference type="Pfam" id="PF13920">
    <property type="entry name" value="zf-C3HC4_3"/>
    <property type="match status" value="1"/>
</dbReference>
<keyword evidence="1" id="KW-0479">Metal-binding</keyword>
<dbReference type="SMART" id="SM00184">
    <property type="entry name" value="RING"/>
    <property type="match status" value="1"/>
</dbReference>
<accession>A0A0D1YIH5</accession>
<evidence type="ECO:0000256" key="1">
    <source>
        <dbReference type="PROSITE-ProRule" id="PRU00175"/>
    </source>
</evidence>
<dbReference type="InterPro" id="IPR013083">
    <property type="entry name" value="Znf_RING/FYVE/PHD"/>
</dbReference>
<dbReference type="GeneID" id="27315817"/>
<dbReference type="Gene3D" id="3.30.40.10">
    <property type="entry name" value="Zinc/RING finger domain, C3HC4 (zinc finger)"/>
    <property type="match status" value="1"/>
</dbReference>
<dbReference type="SUPFAM" id="SSF57850">
    <property type="entry name" value="RING/U-box"/>
    <property type="match status" value="1"/>
</dbReference>
<evidence type="ECO:0000256" key="2">
    <source>
        <dbReference type="SAM" id="MobiDB-lite"/>
    </source>
</evidence>
<feature type="compositionally biased region" description="Polar residues" evidence="2">
    <location>
        <begin position="193"/>
        <end position="225"/>
    </location>
</feature>
<dbReference type="PANTHER" id="PTHR12109">
    <property type="entry name" value="RING FINGER PROTEIN 141-RELATED"/>
    <property type="match status" value="1"/>
</dbReference>
<organism evidence="4 5">
    <name type="scientific">Verruconis gallopava</name>
    <dbReference type="NCBI Taxonomy" id="253628"/>
    <lineage>
        <taxon>Eukaryota</taxon>
        <taxon>Fungi</taxon>
        <taxon>Dikarya</taxon>
        <taxon>Ascomycota</taxon>
        <taxon>Pezizomycotina</taxon>
        <taxon>Dothideomycetes</taxon>
        <taxon>Pleosporomycetidae</taxon>
        <taxon>Venturiales</taxon>
        <taxon>Sympoventuriaceae</taxon>
        <taxon>Verruconis</taxon>
    </lineage>
</organism>
<reference evidence="4 5" key="1">
    <citation type="submission" date="2015-01" db="EMBL/GenBank/DDBJ databases">
        <title>The Genome Sequence of Ochroconis gallopava CBS43764.</title>
        <authorList>
            <consortium name="The Broad Institute Genomics Platform"/>
            <person name="Cuomo C."/>
            <person name="de Hoog S."/>
            <person name="Gorbushina A."/>
            <person name="Stielow B."/>
            <person name="Teixiera M."/>
            <person name="Abouelleil A."/>
            <person name="Chapman S.B."/>
            <person name="Priest M."/>
            <person name="Young S.K."/>
            <person name="Wortman J."/>
            <person name="Nusbaum C."/>
            <person name="Birren B."/>
        </authorList>
    </citation>
    <scope>NUCLEOTIDE SEQUENCE [LARGE SCALE GENOMIC DNA]</scope>
    <source>
        <strain evidence="4 5">CBS 43764</strain>
    </source>
</reference>
<dbReference type="GO" id="GO:0008270">
    <property type="term" value="F:zinc ion binding"/>
    <property type="evidence" value="ECO:0007669"/>
    <property type="project" value="UniProtKB-KW"/>
</dbReference>
<evidence type="ECO:0000313" key="5">
    <source>
        <dbReference type="Proteomes" id="UP000053259"/>
    </source>
</evidence>
<proteinExistence type="predicted"/>
<sequence length="542" mass="61005">MGTLTADCPRLAEHCPHKLPSSCRLTSTPKCCACADERPHSLTYRVYIDGVGFVQRGTRWQSYCWFCKTFWDTRVAAAGLSPSDTKIPEDPDQTEFVERWFEFHQGYRIVVTEDGREERIPLQGEPLKDADPGCLPRTMEELQSGRRNILQSDIRRREQVATIADSTPHVTLENALDQLIEEANEDEEEASLPSGSPIASQSVGSRSHTNETSSGHASRTAQQGRSRLDEAYAEAEAAVEAAQRVRDRAHARLNNADAELAAVRERLRRIRRQQITAGNFARVFGTREDVQSDDYVSPITSMFIRQAQWGRQMAERQRALREQQDAPRSFEDSQRQQQRDDTAAPPNDPQPSQTTVSDVQETPRRGQYIGDSHTFVQSSQSAALSNTNQQANLTQPTRENASDAAWDDYLSRFADYMSPEELVELRIQLSTTFSSPADAIRIASFRPPALQPEAPIFVGLDGDGRPEPKTEDSMRFKLECKICLQQVADTACLPCGHLSMCEWCADQWVPTKEHDKTRPRDKGVRCPCCRAKVKSRVKIYVG</sequence>
<feature type="compositionally biased region" description="Polar residues" evidence="2">
    <location>
        <begin position="376"/>
        <end position="399"/>
    </location>
</feature>
<dbReference type="PROSITE" id="PS50089">
    <property type="entry name" value="ZF_RING_2"/>
    <property type="match status" value="1"/>
</dbReference>
<dbReference type="InParanoid" id="A0A0D1YIH5"/>
<feature type="compositionally biased region" description="Basic and acidic residues" evidence="2">
    <location>
        <begin position="314"/>
        <end position="342"/>
    </location>
</feature>
<evidence type="ECO:0000313" key="4">
    <source>
        <dbReference type="EMBL" id="KIW00657.1"/>
    </source>
</evidence>
<keyword evidence="1" id="KW-0863">Zinc-finger</keyword>
<dbReference type="HOGENOM" id="CLU_012883_1_0_1"/>
<feature type="region of interest" description="Disordered" evidence="2">
    <location>
        <begin position="184"/>
        <end position="232"/>
    </location>
</feature>
<dbReference type="GO" id="GO:0004842">
    <property type="term" value="F:ubiquitin-protein transferase activity"/>
    <property type="evidence" value="ECO:0007669"/>
    <property type="project" value="TreeGrafter"/>
</dbReference>
<feature type="compositionally biased region" description="Polar residues" evidence="2">
    <location>
        <begin position="350"/>
        <end position="360"/>
    </location>
</feature>
<feature type="domain" description="RING-type" evidence="3">
    <location>
        <begin position="480"/>
        <end position="530"/>
    </location>
</feature>
<dbReference type="PANTHER" id="PTHR12109:SF3">
    <property type="entry name" value="RING FINGER PROTEIN 141"/>
    <property type="match status" value="1"/>
</dbReference>
<feature type="region of interest" description="Disordered" evidence="2">
    <location>
        <begin position="376"/>
        <end position="400"/>
    </location>
</feature>